<dbReference type="RefSeq" id="WP_369327632.1">
    <property type="nucleotide sequence ID" value="NZ_JAULBC010000001.1"/>
</dbReference>
<organism evidence="1 2">
    <name type="scientific">Danxiaibacter flavus</name>
    <dbReference type="NCBI Taxonomy" id="3049108"/>
    <lineage>
        <taxon>Bacteria</taxon>
        <taxon>Pseudomonadati</taxon>
        <taxon>Bacteroidota</taxon>
        <taxon>Chitinophagia</taxon>
        <taxon>Chitinophagales</taxon>
        <taxon>Chitinophagaceae</taxon>
        <taxon>Danxiaibacter</taxon>
    </lineage>
</organism>
<evidence type="ECO:0000313" key="1">
    <source>
        <dbReference type="EMBL" id="MEX6686241.1"/>
    </source>
</evidence>
<dbReference type="EMBL" id="JAULBC010000001">
    <property type="protein sequence ID" value="MEX6686241.1"/>
    <property type="molecule type" value="Genomic_DNA"/>
</dbReference>
<evidence type="ECO:0008006" key="3">
    <source>
        <dbReference type="Google" id="ProtNLM"/>
    </source>
</evidence>
<keyword evidence="2" id="KW-1185">Reference proteome</keyword>
<evidence type="ECO:0000313" key="2">
    <source>
        <dbReference type="Proteomes" id="UP001560573"/>
    </source>
</evidence>
<dbReference type="Gene3D" id="2.30.110.10">
    <property type="entry name" value="Electron Transport, Fmn-binding Protein, Chain A"/>
    <property type="match status" value="1"/>
</dbReference>
<name>A0ABV3Z8Q0_9BACT</name>
<dbReference type="Proteomes" id="UP001560573">
    <property type="component" value="Unassembled WGS sequence"/>
</dbReference>
<sequence>MNDTPYYQLLTEPSALWASNCDDNNAPEIVRCAGIAEVNDIRNITFFISEVFGKKFIHNLQLNTNIALAATCVPSFESYQYKGTYQSIRPCTQEEEALQRKYFDAFTDITTSFGFLKEPLFQSYFHRPSFAVTFNVRYIYEQTPHKGTGRQVIDLEDNK</sequence>
<reference evidence="1 2" key="1">
    <citation type="submission" date="2023-07" db="EMBL/GenBank/DDBJ databases">
        <authorList>
            <person name="Lian W.-H."/>
        </authorList>
    </citation>
    <scope>NUCLEOTIDE SEQUENCE [LARGE SCALE GENOMIC DNA]</scope>
    <source>
        <strain evidence="1 2">SYSU DXS3180</strain>
    </source>
</reference>
<comment type="caution">
    <text evidence="1">The sequence shown here is derived from an EMBL/GenBank/DDBJ whole genome shotgun (WGS) entry which is preliminary data.</text>
</comment>
<proteinExistence type="predicted"/>
<accession>A0ABV3Z8Q0</accession>
<gene>
    <name evidence="1" type="ORF">QTN47_01980</name>
</gene>
<dbReference type="InterPro" id="IPR012349">
    <property type="entry name" value="Split_barrel_FMN-bd"/>
</dbReference>
<protein>
    <recommendedName>
        <fullName evidence="3">Pyridoxamine 5'-phosphate oxidase putative domain-containing protein</fullName>
    </recommendedName>
</protein>